<accession>A0A6S6QUN4</accession>
<dbReference type="SMART" id="SM00342">
    <property type="entry name" value="HTH_ARAC"/>
    <property type="match status" value="1"/>
</dbReference>
<sequence>MNCIVFEEEMEGITIDRIVRDYEFTMPIRHFHNEFEVYYLLKGERYYFIGNRTYLVKQGSLVFVDTNQIHKTGLAGASYHDRILIMMNKYQMLPIAKLAGISLTQFFSENYGVVELKEVEQKNVESLLFQVMDEIKEKAEGYEFIVRAKLIELIMNALRYKNQEQIVDKGTTAQTAKHRKVHEVVDYINQNYTSNQSLMELAERFYVSKYYLSRIFKEVTGFTVMEYIHVLRIREGKKLLTDSDYKVTEIAERLGFESITYFEKVFKKYSEVSPIKYRKQKDKRKS</sequence>
<organism evidence="1 2">
    <name type="scientific">Anaerocolumna cellulosilytica</name>
    <dbReference type="NCBI Taxonomy" id="433286"/>
    <lineage>
        <taxon>Bacteria</taxon>
        <taxon>Bacillati</taxon>
        <taxon>Bacillota</taxon>
        <taxon>Clostridia</taxon>
        <taxon>Lachnospirales</taxon>
        <taxon>Lachnospiraceae</taxon>
        <taxon>Anaerocolumna</taxon>
    </lineage>
</organism>
<dbReference type="PRINTS" id="PR00032">
    <property type="entry name" value="HTHARAC"/>
</dbReference>
<dbReference type="PANTHER" id="PTHR43280:SF28">
    <property type="entry name" value="HTH-TYPE TRANSCRIPTIONAL ACTIVATOR RHAS"/>
    <property type="match status" value="1"/>
</dbReference>
<dbReference type="SUPFAM" id="SSF51215">
    <property type="entry name" value="Regulatory protein AraC"/>
    <property type="match status" value="1"/>
</dbReference>
<dbReference type="AlphaFoldDB" id="A0A6S6QUN4"/>
<dbReference type="InterPro" id="IPR003313">
    <property type="entry name" value="AraC-bd"/>
</dbReference>
<dbReference type="GO" id="GO:0003700">
    <property type="term" value="F:DNA-binding transcription factor activity"/>
    <property type="evidence" value="ECO:0007669"/>
    <property type="project" value="InterPro"/>
</dbReference>
<reference evidence="1 2" key="1">
    <citation type="journal article" date="2016" name="Int. J. Syst. Evol. Microbiol.">
        <title>Descriptions of Anaerotaenia torta gen. nov., sp. nov. and Anaerocolumna cellulosilytica gen. nov., sp. nov. isolated from a methanogenic reactor of cattle waste.</title>
        <authorList>
            <person name="Uek A."/>
            <person name="Ohtaki Y."/>
            <person name="Kaku N."/>
            <person name="Ueki K."/>
        </authorList>
    </citation>
    <scope>NUCLEOTIDE SEQUENCE [LARGE SCALE GENOMIC DNA]</scope>
    <source>
        <strain evidence="1 2">SN021</strain>
    </source>
</reference>
<dbReference type="PROSITE" id="PS00041">
    <property type="entry name" value="HTH_ARAC_FAMILY_1"/>
    <property type="match status" value="1"/>
</dbReference>
<dbReference type="InterPro" id="IPR018060">
    <property type="entry name" value="HTH_AraC"/>
</dbReference>
<gene>
    <name evidence="1" type="ORF">acsn021_19130</name>
</gene>
<dbReference type="KEGG" id="acel:acsn021_19130"/>
<dbReference type="Pfam" id="PF02311">
    <property type="entry name" value="AraC_binding"/>
    <property type="match status" value="1"/>
</dbReference>
<evidence type="ECO:0000313" key="2">
    <source>
        <dbReference type="Proteomes" id="UP000515561"/>
    </source>
</evidence>
<dbReference type="Pfam" id="PF12833">
    <property type="entry name" value="HTH_18"/>
    <property type="match status" value="1"/>
</dbReference>
<dbReference type="Gene3D" id="1.10.10.60">
    <property type="entry name" value="Homeodomain-like"/>
    <property type="match status" value="2"/>
</dbReference>
<dbReference type="Proteomes" id="UP000515561">
    <property type="component" value="Chromosome"/>
</dbReference>
<dbReference type="RefSeq" id="WP_184091065.1">
    <property type="nucleotide sequence ID" value="NZ_AP023367.1"/>
</dbReference>
<name>A0A6S6QUN4_9FIRM</name>
<dbReference type="InterPro" id="IPR037923">
    <property type="entry name" value="HTH-like"/>
</dbReference>
<evidence type="ECO:0000313" key="1">
    <source>
        <dbReference type="EMBL" id="BCJ94344.1"/>
    </source>
</evidence>
<dbReference type="PROSITE" id="PS01124">
    <property type="entry name" value="HTH_ARAC_FAMILY_2"/>
    <property type="match status" value="1"/>
</dbReference>
<dbReference type="Gene3D" id="2.60.120.10">
    <property type="entry name" value="Jelly Rolls"/>
    <property type="match status" value="1"/>
</dbReference>
<dbReference type="InterPro" id="IPR020449">
    <property type="entry name" value="Tscrpt_reg_AraC-type_HTH"/>
</dbReference>
<protein>
    <submittedName>
        <fullName evidence="1">AraC family transcriptional regulator</fullName>
    </submittedName>
</protein>
<dbReference type="PANTHER" id="PTHR43280">
    <property type="entry name" value="ARAC-FAMILY TRANSCRIPTIONAL REGULATOR"/>
    <property type="match status" value="1"/>
</dbReference>
<keyword evidence="2" id="KW-1185">Reference proteome</keyword>
<dbReference type="InterPro" id="IPR014710">
    <property type="entry name" value="RmlC-like_jellyroll"/>
</dbReference>
<dbReference type="EMBL" id="AP023367">
    <property type="protein sequence ID" value="BCJ94344.1"/>
    <property type="molecule type" value="Genomic_DNA"/>
</dbReference>
<dbReference type="InterPro" id="IPR009057">
    <property type="entry name" value="Homeodomain-like_sf"/>
</dbReference>
<proteinExistence type="predicted"/>
<dbReference type="SUPFAM" id="SSF46689">
    <property type="entry name" value="Homeodomain-like"/>
    <property type="match status" value="2"/>
</dbReference>
<dbReference type="InterPro" id="IPR018062">
    <property type="entry name" value="HTH_AraC-typ_CS"/>
</dbReference>
<dbReference type="GO" id="GO:0043565">
    <property type="term" value="F:sequence-specific DNA binding"/>
    <property type="evidence" value="ECO:0007669"/>
    <property type="project" value="InterPro"/>
</dbReference>